<dbReference type="SUPFAM" id="SSF75516">
    <property type="entry name" value="Pheromone-binding domain of LuxR-like quorum-sensing transcription factors"/>
    <property type="match status" value="1"/>
</dbReference>
<feature type="domain" description="HTH luxR-type" evidence="4">
    <location>
        <begin position="172"/>
        <end position="237"/>
    </location>
</feature>
<dbReference type="PRINTS" id="PR00038">
    <property type="entry name" value="HTHLUXR"/>
</dbReference>
<evidence type="ECO:0000313" key="5">
    <source>
        <dbReference type="EMBL" id="GHA29765.1"/>
    </source>
</evidence>
<evidence type="ECO:0000313" key="6">
    <source>
        <dbReference type="Proteomes" id="UP000646579"/>
    </source>
</evidence>
<dbReference type="SMART" id="SM00421">
    <property type="entry name" value="HTH_LUXR"/>
    <property type="match status" value="1"/>
</dbReference>
<keyword evidence="2" id="KW-0238">DNA-binding</keyword>
<dbReference type="InterPro" id="IPR016032">
    <property type="entry name" value="Sig_transdc_resp-reg_C-effctor"/>
</dbReference>
<gene>
    <name evidence="5" type="ORF">GCM10007989_26770</name>
</gene>
<evidence type="ECO:0000256" key="3">
    <source>
        <dbReference type="ARBA" id="ARBA00023163"/>
    </source>
</evidence>
<dbReference type="PROSITE" id="PS50043">
    <property type="entry name" value="HTH_LUXR_2"/>
    <property type="match status" value="1"/>
</dbReference>
<evidence type="ECO:0000259" key="4">
    <source>
        <dbReference type="PROSITE" id="PS50043"/>
    </source>
</evidence>
<dbReference type="InterPro" id="IPR036388">
    <property type="entry name" value="WH-like_DNA-bd_sf"/>
</dbReference>
<organism evidence="5 6">
    <name type="scientific">Devosia pacifica</name>
    <dbReference type="NCBI Taxonomy" id="1335967"/>
    <lineage>
        <taxon>Bacteria</taxon>
        <taxon>Pseudomonadati</taxon>
        <taxon>Pseudomonadota</taxon>
        <taxon>Alphaproteobacteria</taxon>
        <taxon>Hyphomicrobiales</taxon>
        <taxon>Devosiaceae</taxon>
        <taxon>Devosia</taxon>
    </lineage>
</organism>
<dbReference type="InterPro" id="IPR005143">
    <property type="entry name" value="TF_LuxR_autoind-bd_dom"/>
</dbReference>
<dbReference type="GO" id="GO:0006355">
    <property type="term" value="P:regulation of DNA-templated transcription"/>
    <property type="evidence" value="ECO:0007669"/>
    <property type="project" value="InterPro"/>
</dbReference>
<dbReference type="RefSeq" id="WP_189426244.1">
    <property type="nucleotide sequence ID" value="NZ_BMZE01000003.1"/>
</dbReference>
<dbReference type="AlphaFoldDB" id="A0A918S850"/>
<dbReference type="Gene3D" id="3.30.450.80">
    <property type="entry name" value="Transcription factor LuxR-like, autoinducer-binding domain"/>
    <property type="match status" value="1"/>
</dbReference>
<reference evidence="5" key="1">
    <citation type="journal article" date="2014" name="Int. J. Syst. Evol. Microbiol.">
        <title>Complete genome sequence of Corynebacterium casei LMG S-19264T (=DSM 44701T), isolated from a smear-ripened cheese.</title>
        <authorList>
            <consortium name="US DOE Joint Genome Institute (JGI-PGF)"/>
            <person name="Walter F."/>
            <person name="Albersmeier A."/>
            <person name="Kalinowski J."/>
            <person name="Ruckert C."/>
        </authorList>
    </citation>
    <scope>NUCLEOTIDE SEQUENCE</scope>
    <source>
        <strain evidence="5">KCTC 32437</strain>
    </source>
</reference>
<dbReference type="Proteomes" id="UP000646579">
    <property type="component" value="Unassembled WGS sequence"/>
</dbReference>
<dbReference type="Pfam" id="PF03472">
    <property type="entry name" value="Autoind_bind"/>
    <property type="match status" value="1"/>
</dbReference>
<dbReference type="InterPro" id="IPR000792">
    <property type="entry name" value="Tscrpt_reg_LuxR_C"/>
</dbReference>
<comment type="caution">
    <text evidence="5">The sequence shown here is derived from an EMBL/GenBank/DDBJ whole genome shotgun (WGS) entry which is preliminary data.</text>
</comment>
<proteinExistence type="predicted"/>
<protein>
    <submittedName>
        <fullName evidence="5">Transcriptional regulator</fullName>
    </submittedName>
</protein>
<evidence type="ECO:0000256" key="1">
    <source>
        <dbReference type="ARBA" id="ARBA00023015"/>
    </source>
</evidence>
<dbReference type="PANTHER" id="PTHR44688">
    <property type="entry name" value="DNA-BINDING TRANSCRIPTIONAL ACTIVATOR DEVR_DOSR"/>
    <property type="match status" value="1"/>
</dbReference>
<dbReference type="InterPro" id="IPR036693">
    <property type="entry name" value="TF_LuxR_autoind-bd_dom_sf"/>
</dbReference>
<keyword evidence="1" id="KW-0805">Transcription regulation</keyword>
<sequence length="241" mass="27500">MDELVDATIQFIERCERHVDQESLSKEFLETIKLFNFKYFLMGRLPSLGEEIDSHVLAVQWPQQWMTRYTKERYFWSDPVSTFAYKTNRPFTWAEARRAEPRTRIAQKIASEARAFGLRDGLVVPVSDAGSLSAAVSLASERPVRLDAAHRTALQLICYSGEAKMADLHDRDQLAVRHLSQREREVLRWIANGKTHWETSVILDVTEDTVKAHAMSARKKLGASTTPQAVARALSTRQLVL</sequence>
<dbReference type="EMBL" id="BMZE01000003">
    <property type="protein sequence ID" value="GHA29765.1"/>
    <property type="molecule type" value="Genomic_DNA"/>
</dbReference>
<dbReference type="PANTHER" id="PTHR44688:SF16">
    <property type="entry name" value="DNA-BINDING TRANSCRIPTIONAL ACTIVATOR DEVR_DOSR"/>
    <property type="match status" value="1"/>
</dbReference>
<accession>A0A918S850</accession>
<reference evidence="5" key="2">
    <citation type="submission" date="2020-09" db="EMBL/GenBank/DDBJ databases">
        <authorList>
            <person name="Sun Q."/>
            <person name="Kim S."/>
        </authorList>
    </citation>
    <scope>NUCLEOTIDE SEQUENCE</scope>
    <source>
        <strain evidence="5">KCTC 32437</strain>
    </source>
</reference>
<dbReference type="CDD" id="cd06170">
    <property type="entry name" value="LuxR_C_like"/>
    <property type="match status" value="1"/>
</dbReference>
<dbReference type="GO" id="GO:0003677">
    <property type="term" value="F:DNA binding"/>
    <property type="evidence" value="ECO:0007669"/>
    <property type="project" value="UniProtKB-KW"/>
</dbReference>
<keyword evidence="3" id="KW-0804">Transcription</keyword>
<name>A0A918S850_9HYPH</name>
<dbReference type="SUPFAM" id="SSF46894">
    <property type="entry name" value="C-terminal effector domain of the bipartite response regulators"/>
    <property type="match status" value="1"/>
</dbReference>
<keyword evidence="6" id="KW-1185">Reference proteome</keyword>
<evidence type="ECO:0000256" key="2">
    <source>
        <dbReference type="ARBA" id="ARBA00023125"/>
    </source>
</evidence>
<dbReference type="Pfam" id="PF00196">
    <property type="entry name" value="GerE"/>
    <property type="match status" value="1"/>
</dbReference>
<dbReference type="Gene3D" id="1.10.10.10">
    <property type="entry name" value="Winged helix-like DNA-binding domain superfamily/Winged helix DNA-binding domain"/>
    <property type="match status" value="1"/>
</dbReference>